<dbReference type="SUPFAM" id="SSF53850">
    <property type="entry name" value="Periplasmic binding protein-like II"/>
    <property type="match status" value="1"/>
</dbReference>
<comment type="similarity">
    <text evidence="1">Belongs to the bacterial solute-binding protein 5 family.</text>
</comment>
<evidence type="ECO:0000256" key="1">
    <source>
        <dbReference type="ARBA" id="ARBA00005695"/>
    </source>
</evidence>
<dbReference type="Pfam" id="PF00496">
    <property type="entry name" value="SBP_bac_5"/>
    <property type="match status" value="1"/>
</dbReference>
<reference evidence="4 5" key="1">
    <citation type="submission" date="2018-06" db="EMBL/GenBank/DDBJ databases">
        <authorList>
            <consortium name="Pathogen Informatics"/>
            <person name="Doyle S."/>
        </authorList>
    </citation>
    <scope>NUCLEOTIDE SEQUENCE [LARGE SCALE GENOMIC DNA]</scope>
    <source>
        <strain evidence="4 5">NCTC8985</strain>
    </source>
</reference>
<dbReference type="PANTHER" id="PTHR30290:SF38">
    <property type="entry name" value="D,D-DIPEPTIDE-BINDING PERIPLASMIC PROTEIN DDPA-RELATED"/>
    <property type="match status" value="1"/>
</dbReference>
<sequence length="293" mass="33297">MLKSWQKGQQLVLVPNPHYPGNKPNFKRVSVKIIGESASRRLQLSRGDIDIADALPVDQLNALKQENKVNVAEYPSLRVTYLYLNNSKAPLNQADLRRAISWSTDYQGMVNGILSGNGKQMRGPIPEGMWGYDATAMQYNHDETKAKAEWDKVTSKPTSLTFLYSDNDPNWEPIALATQSSLNKLGINMKLEKLANATMRDRVGKGDYDIAIGNWSPDFADPYMFMNYWFESDKKVCRVTARSMKTVRSISYCAMRLRPPTRRSVPGTTSRHRKSSLMTLLMCTCSRKTTNWR</sequence>
<evidence type="ECO:0000313" key="4">
    <source>
        <dbReference type="EMBL" id="STI76004.1"/>
    </source>
</evidence>
<dbReference type="EMBL" id="UGCO01000001">
    <property type="protein sequence ID" value="STI76004.1"/>
    <property type="molecule type" value="Genomic_DNA"/>
</dbReference>
<dbReference type="GO" id="GO:1904680">
    <property type="term" value="F:peptide transmembrane transporter activity"/>
    <property type="evidence" value="ECO:0007669"/>
    <property type="project" value="TreeGrafter"/>
</dbReference>
<dbReference type="GO" id="GO:0042938">
    <property type="term" value="P:dipeptide transport"/>
    <property type="evidence" value="ECO:0007669"/>
    <property type="project" value="TreeGrafter"/>
</dbReference>
<dbReference type="Proteomes" id="UP000254405">
    <property type="component" value="Unassembled WGS sequence"/>
</dbReference>
<dbReference type="PANTHER" id="PTHR30290">
    <property type="entry name" value="PERIPLASMIC BINDING COMPONENT OF ABC TRANSPORTER"/>
    <property type="match status" value="1"/>
</dbReference>
<dbReference type="GO" id="GO:0030288">
    <property type="term" value="C:outer membrane-bounded periplasmic space"/>
    <property type="evidence" value="ECO:0007669"/>
    <property type="project" value="TreeGrafter"/>
</dbReference>
<evidence type="ECO:0000313" key="5">
    <source>
        <dbReference type="Proteomes" id="UP000254405"/>
    </source>
</evidence>
<accession>A0A376TFK0</accession>
<organism evidence="4 5">
    <name type="scientific">Escherichia coli</name>
    <dbReference type="NCBI Taxonomy" id="562"/>
    <lineage>
        <taxon>Bacteria</taxon>
        <taxon>Pseudomonadati</taxon>
        <taxon>Pseudomonadota</taxon>
        <taxon>Gammaproteobacteria</taxon>
        <taxon>Enterobacterales</taxon>
        <taxon>Enterobacteriaceae</taxon>
        <taxon>Escherichia</taxon>
    </lineage>
</organism>
<evidence type="ECO:0000259" key="3">
    <source>
        <dbReference type="Pfam" id="PF00496"/>
    </source>
</evidence>
<dbReference type="InterPro" id="IPR039424">
    <property type="entry name" value="SBP_5"/>
</dbReference>
<proteinExistence type="inferred from homology"/>
<feature type="domain" description="Solute-binding protein family 5" evidence="3">
    <location>
        <begin position="1"/>
        <end position="234"/>
    </location>
</feature>
<gene>
    <name evidence="4" type="primary">dppA_1</name>
    <name evidence="4" type="ORF">NCTC8985_01248</name>
</gene>
<dbReference type="InterPro" id="IPR000914">
    <property type="entry name" value="SBP_5_dom"/>
</dbReference>
<name>A0A376TFK0_ECOLX</name>
<dbReference type="Gene3D" id="3.10.105.10">
    <property type="entry name" value="Dipeptide-binding Protein, Domain 3"/>
    <property type="match status" value="1"/>
</dbReference>
<dbReference type="AlphaFoldDB" id="A0A376TFK0"/>
<keyword evidence="2" id="KW-0732">Signal</keyword>
<protein>
    <submittedName>
        <fullName evidence="4">ABC transporter substrate-binding protein</fullName>
    </submittedName>
</protein>
<evidence type="ECO:0000256" key="2">
    <source>
        <dbReference type="ARBA" id="ARBA00022729"/>
    </source>
</evidence>
<dbReference type="Gene3D" id="3.40.190.10">
    <property type="entry name" value="Periplasmic binding protein-like II"/>
    <property type="match status" value="1"/>
</dbReference>